<feature type="compositionally biased region" description="Low complexity" evidence="2">
    <location>
        <begin position="64"/>
        <end position="75"/>
    </location>
</feature>
<feature type="coiled-coil region" evidence="1">
    <location>
        <begin position="352"/>
        <end position="386"/>
    </location>
</feature>
<sequence>MACEQCRDPPGERPPCSFIEAEEGASVASSHFVKPPTIIDKAPPKHSEDEEGKLNPKLHPPNRSETGSATGSSTSVNAAEESQERVASREEEPKKDHPSHHSLTEVPSEDQLDLKEVETAVETEERSQHQENNEPKKDTSSHMDSLSDTSTPSVASNSNINQLNPKLRPRKPTKAEPACTTSVNREASKRGIHPSSSALTANGASKIRLTHRRSSLQSTAMPARKPTKGLRRFFAGRKGSLDFSTHVRRGLRRSEVDMALKRTSMFGMRPSILQTVQQELDSFSESAASEEEEEEVEGGMELLPGAVAVGSDNNNGRPTIRESTRMQTNSNHIPVAFMVDDDCHNEIHQQEVKALRRLVAQKDSRIEALERELAVLRQRLNMEMVIAEPLPPVFGGGPLPKTTSTQDRQADTLTKAEKFALNILLNDKRGK</sequence>
<evidence type="ECO:0000256" key="1">
    <source>
        <dbReference type="SAM" id="Coils"/>
    </source>
</evidence>
<organism evidence="3 4">
    <name type="scientific">Seminavis robusta</name>
    <dbReference type="NCBI Taxonomy" id="568900"/>
    <lineage>
        <taxon>Eukaryota</taxon>
        <taxon>Sar</taxon>
        <taxon>Stramenopiles</taxon>
        <taxon>Ochrophyta</taxon>
        <taxon>Bacillariophyta</taxon>
        <taxon>Bacillariophyceae</taxon>
        <taxon>Bacillariophycidae</taxon>
        <taxon>Naviculales</taxon>
        <taxon>Naviculaceae</taxon>
        <taxon>Seminavis</taxon>
    </lineage>
</organism>
<evidence type="ECO:0000256" key="2">
    <source>
        <dbReference type="SAM" id="MobiDB-lite"/>
    </source>
</evidence>
<dbReference type="EMBL" id="CAICTM010000885">
    <property type="protein sequence ID" value="CAB9517866.1"/>
    <property type="molecule type" value="Genomic_DNA"/>
</dbReference>
<feature type="compositionally biased region" description="Basic and acidic residues" evidence="2">
    <location>
        <begin position="1"/>
        <end position="11"/>
    </location>
</feature>
<feature type="region of interest" description="Disordered" evidence="2">
    <location>
        <begin position="1"/>
        <end position="202"/>
    </location>
</feature>
<dbReference type="AlphaFoldDB" id="A0A9N8EAK2"/>
<name>A0A9N8EAK2_9STRA</name>
<evidence type="ECO:0000313" key="3">
    <source>
        <dbReference type="EMBL" id="CAB9517866.1"/>
    </source>
</evidence>
<feature type="compositionally biased region" description="Basic and acidic residues" evidence="2">
    <location>
        <begin position="82"/>
        <end position="96"/>
    </location>
</feature>
<feature type="compositionally biased region" description="Basic and acidic residues" evidence="2">
    <location>
        <begin position="112"/>
        <end position="141"/>
    </location>
</feature>
<protein>
    <submittedName>
        <fullName evidence="3">Uncharacterized protein</fullName>
    </submittedName>
</protein>
<feature type="compositionally biased region" description="Polar residues" evidence="2">
    <location>
        <begin position="142"/>
        <end position="164"/>
    </location>
</feature>
<evidence type="ECO:0000313" key="4">
    <source>
        <dbReference type="Proteomes" id="UP001153069"/>
    </source>
</evidence>
<reference evidence="3" key="1">
    <citation type="submission" date="2020-06" db="EMBL/GenBank/DDBJ databases">
        <authorList>
            <consortium name="Plant Systems Biology data submission"/>
        </authorList>
    </citation>
    <scope>NUCLEOTIDE SEQUENCE</scope>
    <source>
        <strain evidence="3">D6</strain>
    </source>
</reference>
<accession>A0A9N8EAK2</accession>
<comment type="caution">
    <text evidence="3">The sequence shown here is derived from an EMBL/GenBank/DDBJ whole genome shotgun (WGS) entry which is preliminary data.</text>
</comment>
<feature type="compositionally biased region" description="Basic and acidic residues" evidence="2">
    <location>
        <begin position="42"/>
        <end position="54"/>
    </location>
</feature>
<proteinExistence type="predicted"/>
<dbReference type="Proteomes" id="UP001153069">
    <property type="component" value="Unassembled WGS sequence"/>
</dbReference>
<keyword evidence="4" id="KW-1185">Reference proteome</keyword>
<keyword evidence="1" id="KW-0175">Coiled coil</keyword>
<gene>
    <name evidence="3" type="ORF">SEMRO_887_G216340.1</name>
</gene>